<keyword evidence="4" id="KW-1185">Reference proteome</keyword>
<dbReference type="Proteomes" id="UP000680815">
    <property type="component" value="Unassembled WGS sequence"/>
</dbReference>
<feature type="signal peptide" evidence="2">
    <location>
        <begin position="1"/>
        <end position="23"/>
    </location>
</feature>
<dbReference type="PIRSF" id="PIRSF017082">
    <property type="entry name" value="YflP"/>
    <property type="match status" value="1"/>
</dbReference>
<dbReference type="PANTHER" id="PTHR42928:SF5">
    <property type="entry name" value="BLR1237 PROTEIN"/>
    <property type="match status" value="1"/>
</dbReference>
<gene>
    <name evidence="3" type="ORF">J5Y09_06700</name>
</gene>
<dbReference type="Gene3D" id="3.40.190.10">
    <property type="entry name" value="Periplasmic binding protein-like II"/>
    <property type="match status" value="1"/>
</dbReference>
<dbReference type="CDD" id="cd07012">
    <property type="entry name" value="PBP2_Bug_TTT"/>
    <property type="match status" value="1"/>
</dbReference>
<dbReference type="SUPFAM" id="SSF53850">
    <property type="entry name" value="Periplasmic binding protein-like II"/>
    <property type="match status" value="1"/>
</dbReference>
<dbReference type="InterPro" id="IPR042100">
    <property type="entry name" value="Bug_dom1"/>
</dbReference>
<protein>
    <submittedName>
        <fullName evidence="3">Tripartite tricarboxylate transporter substrate binding protein</fullName>
    </submittedName>
</protein>
<proteinExistence type="inferred from homology"/>
<dbReference type="PANTHER" id="PTHR42928">
    <property type="entry name" value="TRICARBOXYLATE-BINDING PROTEIN"/>
    <property type="match status" value="1"/>
</dbReference>
<dbReference type="Pfam" id="PF03401">
    <property type="entry name" value="TctC"/>
    <property type="match status" value="1"/>
</dbReference>
<dbReference type="RefSeq" id="WP_209350978.1">
    <property type="nucleotide sequence ID" value="NZ_JAGIYZ010000004.1"/>
</dbReference>
<dbReference type="EMBL" id="JAGIYZ010000004">
    <property type="protein sequence ID" value="MBP0463593.1"/>
    <property type="molecule type" value="Genomic_DNA"/>
</dbReference>
<reference evidence="3 4" key="1">
    <citation type="submission" date="2021-03" db="EMBL/GenBank/DDBJ databases">
        <authorList>
            <person name="So Y."/>
        </authorList>
    </citation>
    <scope>NUCLEOTIDE SEQUENCE [LARGE SCALE GENOMIC DNA]</scope>
    <source>
        <strain evidence="3 4">PWR1</strain>
    </source>
</reference>
<name>A0ABS4AQF4_9PROT</name>
<accession>A0ABS4AQF4</accession>
<feature type="chain" id="PRO_5047329778" evidence="2">
    <location>
        <begin position="24"/>
        <end position="332"/>
    </location>
</feature>
<comment type="similarity">
    <text evidence="1">Belongs to the UPF0065 (bug) family.</text>
</comment>
<evidence type="ECO:0000313" key="3">
    <source>
        <dbReference type="EMBL" id="MBP0463593.1"/>
    </source>
</evidence>
<keyword evidence="2" id="KW-0732">Signal</keyword>
<organism evidence="3 4">
    <name type="scientific">Roseomonas nitratireducens</name>
    <dbReference type="NCBI Taxonomy" id="2820810"/>
    <lineage>
        <taxon>Bacteria</taxon>
        <taxon>Pseudomonadati</taxon>
        <taxon>Pseudomonadota</taxon>
        <taxon>Alphaproteobacteria</taxon>
        <taxon>Acetobacterales</taxon>
        <taxon>Roseomonadaceae</taxon>
        <taxon>Roseomonas</taxon>
    </lineage>
</organism>
<dbReference type="InterPro" id="IPR005064">
    <property type="entry name" value="BUG"/>
</dbReference>
<sequence>MTPRRSLLAALVAAPALARPSFAQILPGGRPMRWVVPFPPGGAADAIARIWAEAVTARTGQAVVVENRGGANGILGVQAVAQAPADGATLGVLNVAFFTALPLMMARPPYDPARELKPVTRLVTSTVLCCVTAERARQRGWTDFRALLTWAKRPGNQLTKGSASNGGPAHLLIATIARRSGADILHVPYRGGAPALNDLLAGQIDMVFDFMPALMPHVAAGRLVPLAVGSRDRSPLMPAVPGLGEFADLGIGDLDLQSWNALAAPGGLPDETATRIADGIRTAAGAPGLGERLAAAGLVLPPIDSPAETAARIAADAPRWREMVEVSGARIE</sequence>
<dbReference type="Gene3D" id="3.40.190.150">
    <property type="entry name" value="Bordetella uptake gene, domain 1"/>
    <property type="match status" value="1"/>
</dbReference>
<comment type="caution">
    <text evidence="3">The sequence shown here is derived from an EMBL/GenBank/DDBJ whole genome shotgun (WGS) entry which is preliminary data.</text>
</comment>
<evidence type="ECO:0000256" key="2">
    <source>
        <dbReference type="SAM" id="SignalP"/>
    </source>
</evidence>
<evidence type="ECO:0000256" key="1">
    <source>
        <dbReference type="ARBA" id="ARBA00006987"/>
    </source>
</evidence>
<evidence type="ECO:0000313" key="4">
    <source>
        <dbReference type="Proteomes" id="UP000680815"/>
    </source>
</evidence>